<protein>
    <submittedName>
        <fullName evidence="1">Uncharacterized protein</fullName>
    </submittedName>
</protein>
<name>A0ABW4BPP0_9LACO</name>
<evidence type="ECO:0000313" key="1">
    <source>
        <dbReference type="EMBL" id="MFD1411638.1"/>
    </source>
</evidence>
<sequence>MLVKKLWSCILAGLIALGLGIKGTILTTQKITVRNQPKIEVVVPPTRKAKITYQTKNKISSFENPQHKLCVVIIDHQQREVSLRELVDAN</sequence>
<evidence type="ECO:0000313" key="2">
    <source>
        <dbReference type="Proteomes" id="UP001597191"/>
    </source>
</evidence>
<dbReference type="EMBL" id="JBHTOH010000084">
    <property type="protein sequence ID" value="MFD1411638.1"/>
    <property type="molecule type" value="Genomic_DNA"/>
</dbReference>
<gene>
    <name evidence="1" type="ORF">ACFQ4R_08585</name>
</gene>
<accession>A0ABW4BPP0</accession>
<keyword evidence="2" id="KW-1185">Reference proteome</keyword>
<organism evidence="1 2">
    <name type="scientific">Lapidilactobacillus gannanensis</name>
    <dbReference type="NCBI Taxonomy" id="2486002"/>
    <lineage>
        <taxon>Bacteria</taxon>
        <taxon>Bacillati</taxon>
        <taxon>Bacillota</taxon>
        <taxon>Bacilli</taxon>
        <taxon>Lactobacillales</taxon>
        <taxon>Lactobacillaceae</taxon>
        <taxon>Lapidilactobacillus</taxon>
    </lineage>
</organism>
<reference evidence="2" key="1">
    <citation type="journal article" date="2019" name="Int. J. Syst. Evol. Microbiol.">
        <title>The Global Catalogue of Microorganisms (GCM) 10K type strain sequencing project: providing services to taxonomists for standard genome sequencing and annotation.</title>
        <authorList>
            <consortium name="The Broad Institute Genomics Platform"/>
            <consortium name="The Broad Institute Genome Sequencing Center for Infectious Disease"/>
            <person name="Wu L."/>
            <person name="Ma J."/>
        </authorList>
    </citation>
    <scope>NUCLEOTIDE SEQUENCE [LARGE SCALE GENOMIC DNA]</scope>
    <source>
        <strain evidence="2">CCM 8937</strain>
    </source>
</reference>
<comment type="caution">
    <text evidence="1">The sequence shown here is derived from an EMBL/GenBank/DDBJ whole genome shotgun (WGS) entry which is preliminary data.</text>
</comment>
<dbReference type="RefSeq" id="WP_125650534.1">
    <property type="nucleotide sequence ID" value="NZ_JBHTOH010000084.1"/>
</dbReference>
<proteinExistence type="predicted"/>
<dbReference type="Proteomes" id="UP001597191">
    <property type="component" value="Unassembled WGS sequence"/>
</dbReference>